<comment type="subcellular location">
    <subcellularLocation>
        <location evidence="1">Cell membrane</location>
        <topology evidence="1">Multi-pass membrane protein</topology>
    </subcellularLocation>
</comment>
<evidence type="ECO:0000256" key="6">
    <source>
        <dbReference type="SAM" id="Phobius"/>
    </source>
</evidence>
<evidence type="ECO:0000256" key="5">
    <source>
        <dbReference type="ARBA" id="ARBA00023136"/>
    </source>
</evidence>
<evidence type="ECO:0000256" key="4">
    <source>
        <dbReference type="ARBA" id="ARBA00022989"/>
    </source>
</evidence>
<evidence type="ECO:0000313" key="7">
    <source>
        <dbReference type="EMBL" id="URA09188.1"/>
    </source>
</evidence>
<evidence type="ECO:0000256" key="2">
    <source>
        <dbReference type="ARBA" id="ARBA00022475"/>
    </source>
</evidence>
<feature type="transmembrane region" description="Helical" evidence="6">
    <location>
        <begin position="122"/>
        <end position="141"/>
    </location>
</feature>
<accession>A0AAX3BAA3</accession>
<dbReference type="InterPro" id="IPR005495">
    <property type="entry name" value="LptG/LptF_permease"/>
</dbReference>
<evidence type="ECO:0000313" key="8">
    <source>
        <dbReference type="Proteomes" id="UP001056539"/>
    </source>
</evidence>
<name>A0AAX3BAA3_9SPIR</name>
<dbReference type="GO" id="GO:0015920">
    <property type="term" value="P:lipopolysaccharide transport"/>
    <property type="evidence" value="ECO:0007669"/>
    <property type="project" value="TreeGrafter"/>
</dbReference>
<proteinExistence type="predicted"/>
<dbReference type="RefSeq" id="WP_271434312.1">
    <property type="nucleotide sequence ID" value="NZ_CP073355.1"/>
</dbReference>
<protein>
    <submittedName>
        <fullName evidence="7">LptF/LptG family permease</fullName>
    </submittedName>
</protein>
<sequence length="423" mass="49822">MPFWKKEYGALIRERLRLLWKYYRFSIFDRYILRQFVLVSLFSLVFIVVLYEVVQVFQFLRWFPEGTRGIDIFFMNLYESAYWAMIFLPLSLTLGAVVVFTRLANHYELRAMVSTGISLKRVMFYPLFFTAVFVLVMIFFLQENVIFPIYQRYFAYQKLVFEKVPVKEVDRFKDNQNVVVYGPNHTLYMGDRYLALAKRLENVVILSLIPKDGPEFVISQVFSNEYLMSNLQLIEKERLLDVLQRINFTMRIDARSMVWDKDHWVLYDGTIWRINPFSASVQVDQFSQFTTNVLSIEPFYLEKIWYDMNAMKPSQLKALIRLRKQSGQFYADLEAVWYSNISYMLNAFFLVLLIVGFIDISRKKISLIENLVICFVSFGVSYIVFAMGASFAANGDLPPFLGGFLGTIILGVSAIWLYRRLPT</sequence>
<feature type="transmembrane region" description="Helical" evidence="6">
    <location>
        <begin position="80"/>
        <end position="101"/>
    </location>
</feature>
<dbReference type="Pfam" id="PF03739">
    <property type="entry name" value="LptF_LptG"/>
    <property type="match status" value="1"/>
</dbReference>
<reference evidence="7" key="1">
    <citation type="submission" date="2021-04" db="EMBL/GenBank/DDBJ databases">
        <authorList>
            <person name="Postec A."/>
        </authorList>
    </citation>
    <scope>NUCLEOTIDE SEQUENCE</scope>
    <source>
        <strain evidence="7">F1F22</strain>
    </source>
</reference>
<keyword evidence="2" id="KW-1003">Cell membrane</keyword>
<evidence type="ECO:0000256" key="1">
    <source>
        <dbReference type="ARBA" id="ARBA00004651"/>
    </source>
</evidence>
<dbReference type="Proteomes" id="UP001056539">
    <property type="component" value="Chromosome"/>
</dbReference>
<gene>
    <name evidence="7" type="ORF">KDW03_06665</name>
</gene>
<evidence type="ECO:0000256" key="3">
    <source>
        <dbReference type="ARBA" id="ARBA00022692"/>
    </source>
</evidence>
<dbReference type="AlphaFoldDB" id="A0AAX3BAA3"/>
<keyword evidence="3 6" id="KW-0812">Transmembrane</keyword>
<reference evidence="7" key="2">
    <citation type="submission" date="2022-06" db="EMBL/GenBank/DDBJ databases">
        <title>Thermospira aquatica gen. nov., sp. nov.</title>
        <authorList>
            <person name="Ben Ali Gam Z."/>
            <person name="Labat M."/>
        </authorList>
    </citation>
    <scope>NUCLEOTIDE SEQUENCE</scope>
    <source>
        <strain evidence="7">F1F22</strain>
    </source>
</reference>
<dbReference type="PANTHER" id="PTHR33529:SF6">
    <property type="entry name" value="YJGP_YJGQ FAMILY PERMEASE"/>
    <property type="match status" value="1"/>
</dbReference>
<keyword evidence="4 6" id="KW-1133">Transmembrane helix</keyword>
<feature type="transmembrane region" description="Helical" evidence="6">
    <location>
        <begin position="335"/>
        <end position="358"/>
    </location>
</feature>
<feature type="transmembrane region" description="Helical" evidence="6">
    <location>
        <begin position="370"/>
        <end position="393"/>
    </location>
</feature>
<keyword evidence="8" id="KW-1185">Reference proteome</keyword>
<dbReference type="EMBL" id="CP073355">
    <property type="protein sequence ID" value="URA09188.1"/>
    <property type="molecule type" value="Genomic_DNA"/>
</dbReference>
<feature type="transmembrane region" description="Helical" evidence="6">
    <location>
        <begin position="399"/>
        <end position="418"/>
    </location>
</feature>
<organism evidence="7 8">
    <name type="scientific">Thermospira aquatica</name>
    <dbReference type="NCBI Taxonomy" id="2828656"/>
    <lineage>
        <taxon>Bacteria</taxon>
        <taxon>Pseudomonadati</taxon>
        <taxon>Spirochaetota</taxon>
        <taxon>Spirochaetia</taxon>
        <taxon>Brevinematales</taxon>
        <taxon>Thermospiraceae</taxon>
        <taxon>Thermospira</taxon>
    </lineage>
</organism>
<dbReference type="PANTHER" id="PTHR33529">
    <property type="entry name" value="SLR0882 PROTEIN-RELATED"/>
    <property type="match status" value="1"/>
</dbReference>
<feature type="transmembrane region" description="Helical" evidence="6">
    <location>
        <begin position="36"/>
        <end position="60"/>
    </location>
</feature>
<keyword evidence="5 6" id="KW-0472">Membrane</keyword>
<dbReference type="KEGG" id="taqu:KDW03_06665"/>
<dbReference type="GO" id="GO:0043190">
    <property type="term" value="C:ATP-binding cassette (ABC) transporter complex"/>
    <property type="evidence" value="ECO:0007669"/>
    <property type="project" value="TreeGrafter"/>
</dbReference>